<keyword evidence="4" id="KW-1185">Reference proteome</keyword>
<accession>A0ABV9SG76</accession>
<organism evidence="3 4">
    <name type="scientific">Actinophytocola glycyrrhizae</name>
    <dbReference type="NCBI Taxonomy" id="2044873"/>
    <lineage>
        <taxon>Bacteria</taxon>
        <taxon>Bacillati</taxon>
        <taxon>Actinomycetota</taxon>
        <taxon>Actinomycetes</taxon>
        <taxon>Pseudonocardiales</taxon>
        <taxon>Pseudonocardiaceae</taxon>
    </lineage>
</organism>
<feature type="transmembrane region" description="Helical" evidence="2">
    <location>
        <begin position="62"/>
        <end position="80"/>
    </location>
</feature>
<evidence type="ECO:0000313" key="3">
    <source>
        <dbReference type="EMBL" id="MFC4859421.1"/>
    </source>
</evidence>
<dbReference type="RefSeq" id="WP_378062476.1">
    <property type="nucleotide sequence ID" value="NZ_JBHSIS010000033.1"/>
</dbReference>
<dbReference type="PANTHER" id="PTHR38441">
    <property type="entry name" value="INTEGRAL MEMBRANE PROTEIN-RELATED"/>
    <property type="match status" value="1"/>
</dbReference>
<evidence type="ECO:0000313" key="4">
    <source>
        <dbReference type="Proteomes" id="UP001595859"/>
    </source>
</evidence>
<comment type="caution">
    <text evidence="3">The sequence shown here is derived from an EMBL/GenBank/DDBJ whole genome shotgun (WGS) entry which is preliminary data.</text>
</comment>
<reference evidence="4" key="1">
    <citation type="journal article" date="2019" name="Int. J. Syst. Evol. Microbiol.">
        <title>The Global Catalogue of Microorganisms (GCM) 10K type strain sequencing project: providing services to taxonomists for standard genome sequencing and annotation.</title>
        <authorList>
            <consortium name="The Broad Institute Genomics Platform"/>
            <consortium name="The Broad Institute Genome Sequencing Center for Infectious Disease"/>
            <person name="Wu L."/>
            <person name="Ma J."/>
        </authorList>
    </citation>
    <scope>NUCLEOTIDE SEQUENCE [LARGE SCALE GENOMIC DNA]</scope>
    <source>
        <strain evidence="4">ZS-22-S1</strain>
    </source>
</reference>
<evidence type="ECO:0000256" key="2">
    <source>
        <dbReference type="SAM" id="Phobius"/>
    </source>
</evidence>
<gene>
    <name evidence="3" type="ORF">ACFPCV_38500</name>
</gene>
<feature type="transmembrane region" description="Helical" evidence="2">
    <location>
        <begin position="92"/>
        <end position="118"/>
    </location>
</feature>
<protein>
    <submittedName>
        <fullName evidence="3">DUF485 domain-containing protein</fullName>
    </submittedName>
</protein>
<keyword evidence="2" id="KW-0472">Membrane</keyword>
<dbReference type="Pfam" id="PF04341">
    <property type="entry name" value="DUF485"/>
    <property type="match status" value="1"/>
</dbReference>
<proteinExistence type="predicted"/>
<keyword evidence="2" id="KW-0812">Transmembrane</keyword>
<dbReference type="EMBL" id="JBHSIS010000033">
    <property type="protein sequence ID" value="MFC4859421.1"/>
    <property type="molecule type" value="Genomic_DNA"/>
</dbReference>
<dbReference type="InterPro" id="IPR007436">
    <property type="entry name" value="DUF485"/>
</dbReference>
<sequence>MTQVVHTPITARAPEHTGSGGTGFGGITTQHSAPPAAQGPVDFAAIHDSPRFTALHSRFRRFVFPVAALFFCWYLTYVLLAAYAHDFMSHRLFGLVTVGLVLGLLQFVSTIAITAAYVRFARRNLDPAVEEIRADAGVNRK</sequence>
<keyword evidence="2" id="KW-1133">Transmembrane helix</keyword>
<evidence type="ECO:0000256" key="1">
    <source>
        <dbReference type="SAM" id="MobiDB-lite"/>
    </source>
</evidence>
<name>A0ABV9SG76_9PSEU</name>
<feature type="region of interest" description="Disordered" evidence="1">
    <location>
        <begin position="1"/>
        <end position="36"/>
    </location>
</feature>
<dbReference type="Proteomes" id="UP001595859">
    <property type="component" value="Unassembled WGS sequence"/>
</dbReference>
<dbReference type="PANTHER" id="PTHR38441:SF1">
    <property type="entry name" value="MEMBRANE PROTEIN"/>
    <property type="match status" value="1"/>
</dbReference>